<dbReference type="InterPro" id="IPR014872">
    <property type="entry name" value="Dicistrovirus_capsid-polyPr_C"/>
</dbReference>
<feature type="domain" description="Picornavirus capsid" evidence="4">
    <location>
        <begin position="396"/>
        <end position="485"/>
    </location>
</feature>
<dbReference type="Pfam" id="PF08762">
    <property type="entry name" value="CRPV_capsid"/>
    <property type="match status" value="1"/>
</dbReference>
<comment type="subcellular location">
    <subcellularLocation>
        <location evidence="1">Virion</location>
    </subcellularLocation>
</comment>
<protein>
    <submittedName>
        <fullName evidence="6">Capsid protein</fullName>
    </submittedName>
</protein>
<dbReference type="SUPFAM" id="SSF88633">
    <property type="entry name" value="Positive stranded ssRNA viruses"/>
    <property type="match status" value="3"/>
</dbReference>
<evidence type="ECO:0000256" key="1">
    <source>
        <dbReference type="ARBA" id="ARBA00004328"/>
    </source>
</evidence>
<feature type="domain" description="Dicistrovirus capsid-polyprotein C-terminal" evidence="5">
    <location>
        <begin position="580"/>
        <end position="840"/>
    </location>
</feature>
<accession>A0A2Z2CBI5</accession>
<reference evidence="6" key="1">
    <citation type="submission" date="2016-08" db="EMBL/GenBank/DDBJ databases">
        <title>Genome sequences of viruses from invertebrates at UW Botanical Gardens.</title>
        <authorList>
            <person name="Greninger A.L."/>
            <person name="Makhsous N."/>
            <person name="Shean R."/>
            <person name="Jerome K."/>
            <person name="Pletcher L."/>
        </authorList>
    </citation>
    <scope>NUCLEOTIDE SEQUENCE</scope>
    <source>
        <strain evidence="6">UW1</strain>
    </source>
</reference>
<dbReference type="InterPro" id="IPR001676">
    <property type="entry name" value="Picornavirus_capsid"/>
</dbReference>
<keyword evidence="3" id="KW-0946">Virion</keyword>
<evidence type="ECO:0000256" key="3">
    <source>
        <dbReference type="ARBA" id="ARBA00022844"/>
    </source>
</evidence>
<proteinExistence type="predicted"/>
<dbReference type="InterPro" id="IPR033703">
    <property type="entry name" value="Rhv-like"/>
</dbReference>
<evidence type="ECO:0000259" key="5">
    <source>
        <dbReference type="Pfam" id="PF08762"/>
    </source>
</evidence>
<sequence length="850" mass="92355">MTTTNNEQYDTATIMEQGSISKDVDANLNVILPKEYLDRCVNDKDQHAIQSFLSRPIPIFQGTWSSTATRGTVLNTNVFPKDLLGSYTNNTYKLDGFVSLSATVVYRVQVNSVPTQAGALMAHYIPYSEYMNSHTQWYSAGGVTDTVAASGCRRVQMNLANETAMEIRVPLSGPYASFNLVTGQGSFGNIVLSVYSPLASQSTSSCSFTILAWFEDVDIRFPTSATLTTNFAQVGSEMKKMERTGVISSATGQIGRGIAKILPVVGLGWLSNPVSMLADGAEFVLKALGFSKPTVESPNTLMKIAPTRFFLNGDGADTSHKLAISATNALTCIPGWAGSDIDEMRLDYVAGRPCFTRAFNWTTSDTSDTQIFSIPTGPLYTQVLSTKLANAWVRNVSMPLCAKVASLYSMWRGDLVYTFRVVKTQFHSGRLIASFRPYNYTDTARTQLMPAYNYFTELDLSLGTDFTFRVPYVATRPFLFTNYDMDNAVASSDARNSASGTMTISVMNPLIAAGTVSSTVEVLVEVHMENATFVSPVKPRHLPFGIPNVAQVGSAPRVVKGKNASEITPSAIVLTEHGMCVGEAALSLRHLLKQFYPLATVALNAQAATASVPGQSGKAFTLFPWAPVIPQLGSITATTVNNQKPSYANVYTYGTTVITEIPDMYSNLYCNYAFLRGSIRYKIVVTKKSTTFDSELPIKVLMNTWTQDSSGAYTPSMQTATPANSNGTFTNLGSGPIQPVYDVAATTAGSTTYQIGFVETELPIIYNKDGIVEFEVPFYNSGHSVPTNYGLNNPLTMRSIVYPVPQVTVFCDAFPTCTVQVYRGVGDDFEFGALLGVPQHAAWQLMNAPT</sequence>
<dbReference type="InterPro" id="IPR029053">
    <property type="entry name" value="Viral_coat"/>
</dbReference>
<dbReference type="Gene3D" id="2.60.120.20">
    <property type="match status" value="3"/>
</dbReference>
<dbReference type="GO" id="GO:0005198">
    <property type="term" value="F:structural molecule activity"/>
    <property type="evidence" value="ECO:0007669"/>
    <property type="project" value="InterPro"/>
</dbReference>
<dbReference type="CDD" id="cd00205">
    <property type="entry name" value="rhv_like"/>
    <property type="match status" value="1"/>
</dbReference>
<evidence type="ECO:0000256" key="2">
    <source>
        <dbReference type="ARBA" id="ARBA00022561"/>
    </source>
</evidence>
<keyword evidence="2" id="KW-0167">Capsid protein</keyword>
<evidence type="ECO:0000313" key="6">
    <source>
        <dbReference type="EMBL" id="AOX15249.1"/>
    </source>
</evidence>
<organism evidence="6">
    <name type="scientific">Fletcher virus</name>
    <dbReference type="NCBI Taxonomy" id="1911108"/>
    <lineage>
        <taxon>Viruses</taxon>
        <taxon>Riboviria</taxon>
        <taxon>Orthornavirae</taxon>
        <taxon>Pisuviricota</taxon>
        <taxon>Pisoniviricetes</taxon>
        <taxon>Picornavirales</taxon>
        <taxon>Dicistroviridae</taxon>
        <taxon>Centovirus</taxon>
    </lineage>
</organism>
<dbReference type="EMBL" id="KX782310">
    <property type="protein sequence ID" value="AOX15249.1"/>
    <property type="molecule type" value="Genomic_RNA"/>
</dbReference>
<evidence type="ECO:0000259" key="4">
    <source>
        <dbReference type="Pfam" id="PF00073"/>
    </source>
</evidence>
<name>A0A2Z2CBI5_9VIRU</name>
<dbReference type="Pfam" id="PF00073">
    <property type="entry name" value="Rhv"/>
    <property type="match status" value="1"/>
</dbReference>
<dbReference type="GO" id="GO:0019028">
    <property type="term" value="C:viral capsid"/>
    <property type="evidence" value="ECO:0007669"/>
    <property type="project" value="UniProtKB-KW"/>
</dbReference>